<proteinExistence type="predicted"/>
<protein>
    <submittedName>
        <fullName evidence="1">Uncharacterized protein</fullName>
    </submittedName>
</protein>
<keyword evidence="2" id="KW-1185">Reference proteome</keyword>
<accession>A0A3D9BJ13</accession>
<comment type="caution">
    <text evidence="1">The sequence shown here is derived from an EMBL/GenBank/DDBJ whole genome shotgun (WGS) entry which is preliminary data.</text>
</comment>
<organism evidence="1 2">
    <name type="scientific">Chryseobacterium piscium</name>
    <dbReference type="NCBI Taxonomy" id="333702"/>
    <lineage>
        <taxon>Bacteria</taxon>
        <taxon>Pseudomonadati</taxon>
        <taxon>Bacteroidota</taxon>
        <taxon>Flavobacteriia</taxon>
        <taxon>Flavobacteriales</taxon>
        <taxon>Weeksellaceae</taxon>
        <taxon>Chryseobacterium group</taxon>
        <taxon>Chryseobacterium</taxon>
    </lineage>
</organism>
<dbReference type="Pfam" id="PF08011">
    <property type="entry name" value="PDDEXK_9"/>
    <property type="match status" value="1"/>
</dbReference>
<dbReference type="Proteomes" id="UP000256512">
    <property type="component" value="Unassembled WGS sequence"/>
</dbReference>
<sequence>MPFYKKYIKILSTILNPSSNVSYQIIRESEVYYHANVFLILKLLGFEIVTEESTNIERIDADINFNIEIFIVKFKFPDDFDDSQHALDQILTKDYAVIDRIDNVDIYGLGVSFNSKIRNIRNYKLCLLYI</sequence>
<evidence type="ECO:0000313" key="1">
    <source>
        <dbReference type="EMBL" id="REC53447.1"/>
    </source>
</evidence>
<evidence type="ECO:0000313" key="2">
    <source>
        <dbReference type="Proteomes" id="UP000256512"/>
    </source>
</evidence>
<reference evidence="1 2" key="1">
    <citation type="journal article" date="2006" name="Int. J. Syst. Evol. Microbiol.">
        <title>Chryseobacterium piscium sp. nov., isolated from fish of the South Atlantic Ocean off South Africa.</title>
        <authorList>
            <person name="de Beer H."/>
            <person name="Hugo C.J."/>
            <person name="Jooste P.J."/>
            <person name="Vancanneyt M."/>
            <person name="Coenye T."/>
            <person name="Vandamme P."/>
        </authorList>
    </citation>
    <scope>NUCLEOTIDE SEQUENCE [LARGE SCALE GENOMIC DNA]</scope>
    <source>
        <strain evidence="1 2">CCUG 51923</strain>
    </source>
</reference>
<name>A0A3D9BJ13_9FLAO</name>
<gene>
    <name evidence="1" type="ORF">DRF62_13420</name>
</gene>
<dbReference type="InterPro" id="IPR012547">
    <property type="entry name" value="PDDEXK_9"/>
</dbReference>
<dbReference type="EMBL" id="QNVS01000044">
    <property type="protein sequence ID" value="REC53447.1"/>
    <property type="molecule type" value="Genomic_DNA"/>
</dbReference>
<dbReference type="AlphaFoldDB" id="A0A3D9BJ13"/>